<accession>A0AAE9LA73</accession>
<name>A0AAE9LA73_PAEPO</name>
<gene>
    <name evidence="1" type="ORF">MF626_004010</name>
</gene>
<dbReference type="InterPro" id="IPR009380">
    <property type="entry name" value="DUF1036"/>
</dbReference>
<dbReference type="Proteomes" id="UP001055784">
    <property type="component" value="Chromosome"/>
</dbReference>
<evidence type="ECO:0000313" key="2">
    <source>
        <dbReference type="Proteomes" id="UP001055784"/>
    </source>
</evidence>
<dbReference type="Pfam" id="PF06282">
    <property type="entry name" value="DUF1036"/>
    <property type="match status" value="1"/>
</dbReference>
<sequence length="171" mass="19114">MGLNFRNSTNAAIYIAYAYPNFNCSPINYAKIGWYRVDPGQTREVWSGYAGGNTFYYYAESSFGRTWSGSYFTQLPSQAFHWCWNVGCTTCRNLGMRRIPVSPIYASYTINLVSSASQSAPQSGNIRIALPSKQSTEGSLVVRIPRTAKKLKQGKPLSSNRVAVPTRLRKN</sequence>
<dbReference type="RefSeq" id="WP_250262151.1">
    <property type="nucleotide sequence ID" value="NZ_JAUSSV010000003.1"/>
</dbReference>
<dbReference type="EMBL" id="CP097770">
    <property type="protein sequence ID" value="URJ53158.1"/>
    <property type="molecule type" value="Genomic_DNA"/>
</dbReference>
<reference evidence="1" key="1">
    <citation type="submission" date="2022-11" db="EMBL/GenBank/DDBJ databases">
        <authorList>
            <person name="Vasilchenko N.G."/>
            <person name="Prazdnova E.V."/>
            <person name="Gorovtsov A.V."/>
            <person name="Chistyakov V.A."/>
            <person name="Pak M.L."/>
        </authorList>
    </citation>
    <scope>NUCLEOTIDE SEQUENCE</scope>
    <source>
        <strain evidence="1">R 4.5</strain>
    </source>
</reference>
<protein>
    <submittedName>
        <fullName evidence="1">DUF1036 domain-containing protein</fullName>
    </submittedName>
</protein>
<dbReference type="AlphaFoldDB" id="A0AAE9LA73"/>
<evidence type="ECO:0000313" key="1">
    <source>
        <dbReference type="EMBL" id="URJ53158.1"/>
    </source>
</evidence>
<proteinExistence type="predicted"/>
<organism evidence="1 2">
    <name type="scientific">Paenibacillus polymyxa</name>
    <name type="common">Bacillus polymyxa</name>
    <dbReference type="NCBI Taxonomy" id="1406"/>
    <lineage>
        <taxon>Bacteria</taxon>
        <taxon>Bacillati</taxon>
        <taxon>Bacillota</taxon>
        <taxon>Bacilli</taxon>
        <taxon>Bacillales</taxon>
        <taxon>Paenibacillaceae</taxon>
        <taxon>Paenibacillus</taxon>
    </lineage>
</organism>